<dbReference type="InterPro" id="IPR002347">
    <property type="entry name" value="SDR_fam"/>
</dbReference>
<evidence type="ECO:0000313" key="2">
    <source>
        <dbReference type="EMBL" id="KAI9635978.1"/>
    </source>
</evidence>
<sequence length="238" mass="25832">MSTTVLISGGNRGLGMGLVQGYASRSNYTVISAVRNPDSMPEVKCGEGSKVVVVKLDAGVNEDAEKGLKQAETEHGINNIDIVVANAAIGDSFYPLAKVPLDNFEEHWRINVLGALALFQACVPRMSKGGKFIFMSSGASPIDRIPDKEDAGYGITKSSCNYLARYAHFENPELVVFSLSPGWVQTDMGDRAAVRYGLEKAHITVDESVAGMLKVIDESSREKWSGLHVRYDGTQSKW</sequence>
<dbReference type="Gene3D" id="3.40.50.720">
    <property type="entry name" value="NAD(P)-binding Rossmann-like Domain"/>
    <property type="match status" value="1"/>
</dbReference>
<evidence type="ECO:0000259" key="1">
    <source>
        <dbReference type="SMART" id="SM00822"/>
    </source>
</evidence>
<dbReference type="PANTHER" id="PTHR45458:SF1">
    <property type="entry name" value="SHORT CHAIN DEHYDROGENASE"/>
    <property type="match status" value="1"/>
</dbReference>
<comment type="caution">
    <text evidence="2">The sequence shown here is derived from an EMBL/GenBank/DDBJ whole genome shotgun (WGS) entry which is preliminary data.</text>
</comment>
<gene>
    <name evidence="2" type="ORF">MKK02DRAFT_44677</name>
</gene>
<dbReference type="Pfam" id="PF00106">
    <property type="entry name" value="adh_short"/>
    <property type="match status" value="1"/>
</dbReference>
<reference evidence="2" key="1">
    <citation type="journal article" date="2022" name="G3 (Bethesda)">
        <title>High quality genome of the basidiomycete yeast Dioszegia hungarica PDD-24b-2 isolated from cloud water.</title>
        <authorList>
            <person name="Jarrige D."/>
            <person name="Haridas S."/>
            <person name="Bleykasten-Grosshans C."/>
            <person name="Joly M."/>
            <person name="Nadalig T."/>
            <person name="Sancelme M."/>
            <person name="Vuilleumier S."/>
            <person name="Grigoriev I.V."/>
            <person name="Amato P."/>
            <person name="Bringel F."/>
        </authorList>
    </citation>
    <scope>NUCLEOTIDE SEQUENCE</scope>
    <source>
        <strain evidence="2">PDD-24b-2</strain>
    </source>
</reference>
<dbReference type="InterPro" id="IPR052184">
    <property type="entry name" value="SDR_enzymes"/>
</dbReference>
<accession>A0AA38H822</accession>
<proteinExistence type="predicted"/>
<dbReference type="CDD" id="cd05325">
    <property type="entry name" value="carb_red_sniffer_like_SDR_c"/>
    <property type="match status" value="1"/>
</dbReference>
<dbReference type="SMART" id="SM00822">
    <property type="entry name" value="PKS_KR"/>
    <property type="match status" value="1"/>
</dbReference>
<dbReference type="RefSeq" id="XP_052945755.1">
    <property type="nucleotide sequence ID" value="XM_053093040.1"/>
</dbReference>
<dbReference type="PANTHER" id="PTHR45458">
    <property type="entry name" value="SHORT-CHAIN DEHYDROGENASE/REDUCTASE SDR"/>
    <property type="match status" value="1"/>
</dbReference>
<organism evidence="2 3">
    <name type="scientific">Dioszegia hungarica</name>
    <dbReference type="NCBI Taxonomy" id="4972"/>
    <lineage>
        <taxon>Eukaryota</taxon>
        <taxon>Fungi</taxon>
        <taxon>Dikarya</taxon>
        <taxon>Basidiomycota</taxon>
        <taxon>Agaricomycotina</taxon>
        <taxon>Tremellomycetes</taxon>
        <taxon>Tremellales</taxon>
        <taxon>Bulleribasidiaceae</taxon>
        <taxon>Dioszegia</taxon>
    </lineage>
</organism>
<dbReference type="InterPro" id="IPR057326">
    <property type="entry name" value="KR_dom"/>
</dbReference>
<name>A0AA38H822_9TREE</name>
<dbReference type="GeneID" id="77732245"/>
<feature type="domain" description="Ketoreductase" evidence="1">
    <location>
        <begin position="3"/>
        <end position="186"/>
    </location>
</feature>
<dbReference type="EMBL" id="JAKWFO010000005">
    <property type="protein sequence ID" value="KAI9635978.1"/>
    <property type="molecule type" value="Genomic_DNA"/>
</dbReference>
<dbReference type="Proteomes" id="UP001164286">
    <property type="component" value="Unassembled WGS sequence"/>
</dbReference>
<dbReference type="InterPro" id="IPR036291">
    <property type="entry name" value="NAD(P)-bd_dom_sf"/>
</dbReference>
<dbReference type="SUPFAM" id="SSF51735">
    <property type="entry name" value="NAD(P)-binding Rossmann-fold domains"/>
    <property type="match status" value="1"/>
</dbReference>
<dbReference type="GO" id="GO:0016616">
    <property type="term" value="F:oxidoreductase activity, acting on the CH-OH group of donors, NAD or NADP as acceptor"/>
    <property type="evidence" value="ECO:0007669"/>
    <property type="project" value="TreeGrafter"/>
</dbReference>
<dbReference type="AlphaFoldDB" id="A0AA38H822"/>
<dbReference type="PRINTS" id="PR00081">
    <property type="entry name" value="GDHRDH"/>
</dbReference>
<keyword evidence="3" id="KW-1185">Reference proteome</keyword>
<protein>
    <recommendedName>
        <fullName evidence="1">Ketoreductase domain-containing protein</fullName>
    </recommendedName>
</protein>
<evidence type="ECO:0000313" key="3">
    <source>
        <dbReference type="Proteomes" id="UP001164286"/>
    </source>
</evidence>